<comment type="subcellular location">
    <subcellularLocation>
        <location evidence="1">Cell inner membrane</location>
        <topology evidence="1">Multi-pass membrane protein</topology>
    </subcellularLocation>
</comment>
<name>A0A560GX77_9PROT</name>
<feature type="transmembrane region" description="Helical" evidence="9">
    <location>
        <begin position="386"/>
        <end position="411"/>
    </location>
</feature>
<dbReference type="AlphaFoldDB" id="A0A560GX77"/>
<evidence type="ECO:0000256" key="6">
    <source>
        <dbReference type="ARBA" id="ARBA00022989"/>
    </source>
</evidence>
<feature type="transmembrane region" description="Helical" evidence="9">
    <location>
        <begin position="360"/>
        <end position="380"/>
    </location>
</feature>
<keyword evidence="11" id="KW-1185">Reference proteome</keyword>
<evidence type="ECO:0000256" key="4">
    <source>
        <dbReference type="ARBA" id="ARBA00022519"/>
    </source>
</evidence>
<proteinExistence type="predicted"/>
<reference evidence="10 11" key="1">
    <citation type="submission" date="2019-06" db="EMBL/GenBank/DDBJ databases">
        <title>Genomic Encyclopedia of Type Strains, Phase IV (KMG-V): Genome sequencing to study the core and pangenomes of soil and plant-associated prokaryotes.</title>
        <authorList>
            <person name="Whitman W."/>
        </authorList>
    </citation>
    <scope>NUCLEOTIDE SEQUENCE [LARGE SCALE GENOMIC DNA]</scope>
    <source>
        <strain evidence="10 11">BR 11622</strain>
    </source>
</reference>
<keyword evidence="5 9" id="KW-0812">Transmembrane</keyword>
<gene>
    <name evidence="10" type="ORF">FBZ90_112116</name>
</gene>
<feature type="transmembrane region" description="Helical" evidence="9">
    <location>
        <begin position="886"/>
        <end position="906"/>
    </location>
</feature>
<dbReference type="PRINTS" id="PR00702">
    <property type="entry name" value="ACRIFLAVINRP"/>
</dbReference>
<evidence type="ECO:0000256" key="3">
    <source>
        <dbReference type="ARBA" id="ARBA00022475"/>
    </source>
</evidence>
<dbReference type="Gene3D" id="1.20.1640.10">
    <property type="entry name" value="Multidrug efflux transporter AcrB transmembrane domain"/>
    <property type="match status" value="2"/>
</dbReference>
<dbReference type="RefSeq" id="WP_145734711.1">
    <property type="nucleotide sequence ID" value="NZ_VITR01000012.1"/>
</dbReference>
<feature type="transmembrane region" description="Helical" evidence="9">
    <location>
        <begin position="861"/>
        <end position="879"/>
    </location>
</feature>
<protein>
    <submittedName>
        <fullName evidence="10">Multidrug efflux pump</fullName>
    </submittedName>
</protein>
<feature type="region of interest" description="Disordered" evidence="8">
    <location>
        <begin position="598"/>
        <end position="625"/>
    </location>
</feature>
<feature type="transmembrane region" description="Helical" evidence="9">
    <location>
        <begin position="959"/>
        <end position="978"/>
    </location>
</feature>
<dbReference type="Proteomes" id="UP000315751">
    <property type="component" value="Unassembled WGS sequence"/>
</dbReference>
<dbReference type="SUPFAM" id="SSF82714">
    <property type="entry name" value="Multidrug efflux transporter AcrB TolC docking domain, DN and DC subdomains"/>
    <property type="match status" value="2"/>
</dbReference>
<keyword evidence="7 9" id="KW-0472">Membrane</keyword>
<dbReference type="GO" id="GO:0042910">
    <property type="term" value="F:xenobiotic transmembrane transporter activity"/>
    <property type="evidence" value="ECO:0007669"/>
    <property type="project" value="TreeGrafter"/>
</dbReference>
<evidence type="ECO:0000256" key="1">
    <source>
        <dbReference type="ARBA" id="ARBA00004429"/>
    </source>
</evidence>
<evidence type="ECO:0000256" key="9">
    <source>
        <dbReference type="SAM" id="Phobius"/>
    </source>
</evidence>
<comment type="caution">
    <text evidence="10">The sequence shown here is derived from an EMBL/GenBank/DDBJ whole genome shotgun (WGS) entry which is preliminary data.</text>
</comment>
<evidence type="ECO:0000313" key="10">
    <source>
        <dbReference type="EMBL" id="TWB38627.1"/>
    </source>
</evidence>
<accession>A0A560GX77</accession>
<dbReference type="OrthoDB" id="9806532at2"/>
<feature type="transmembrane region" description="Helical" evidence="9">
    <location>
        <begin position="431"/>
        <end position="451"/>
    </location>
</feature>
<keyword evidence="4" id="KW-0997">Cell inner membrane</keyword>
<sequence length="1039" mass="110748">MSISEPFIRRPIGTALLALGLALVGAVAYAFLPVASLPNTDLPIIFVQARESGADPVTMAATVTAPLERHLGEIAGVNEMTSSTSLGVSTIILQFDVNRPVSDAARDVQAAISAAATDLPSGLTSQPIFRKANPNGRPIMTLALTSKTLTNQAIFDAADGILAQRLSQIEGVAQASAAGGEKSAIRVQVDVNALAARKISLADISTAITNANVSQPVGTMDGEDTLMTVTTNDTMLKAQDYRDLVVRTATGTVFRLGDVATVLNSSENIRQAGWFGTQPAVLVSVLKQPGANVIKTVDLIKANLGQIQKWLPPGIEINVVNDQTATIRASVDDVQITMLISIGLVILVVGLFLRRLAPTLAAATAVPLSLAGTFAVMWLLDYSMDNLSLMALTISVGFVVDDAIVMIENAVRHREMGKPPLQAALDGAREIGFTIVSMTLSLVAVFVPIIFMGGLAGRLFHEFAMTLTAAILVSGIVSVTLTPMMCARFIDHARERKANWADRWVGRPLDAATNLYMKGLGWVLRHRVIMLFVALGTIFGTIYLYGVVPKGGFPQQDTGLLRGSVRASADTSFQTMQRRMQEVVKIIADDPAVAAIGGTTGGGGGGPGSSSANTGSMTISLKPRNQRDATADQVIARLRPKFAKLEALQVFLQAEQDLRFGGRSSDSQFQVSLLSDNLDDLYEWVPKLVARLKELPDYFQDVSSDQDKAGLDAKVVIDRDLASRMALTPSDVDAALGNAFSQKQVSTLYGARNQYHVVLEATPNEQTGPEDLVRIYVKSVAGMVPLSTFAKVKVQESPLSVNHEGQYPSSTLSFNLADGVAQVDALSRAQQAVTELAMPASMRVEVGGIARIFQQQNQGQPLLLVAALVTIYIVLGMLYESWAQPLTILSTLPSAGIGAILALMVTGYELSMISFIGIILLMGIVKKNAIMLVDFALAAERIRGMSPVDAITEACRERFRPITMTTLTALLGAVPLAVGGGTGAEMRQPLGVALVGGLLVSQFITLYTTPVIYLALRNLRPRQSMMSRLHAAMAGVKRS</sequence>
<dbReference type="PANTHER" id="PTHR32063">
    <property type="match status" value="1"/>
</dbReference>
<dbReference type="PANTHER" id="PTHR32063:SF78">
    <property type="entry name" value="ACRB_ACRD_ACRF FAMILY PROTEIN"/>
    <property type="match status" value="1"/>
</dbReference>
<dbReference type="InterPro" id="IPR001036">
    <property type="entry name" value="Acrflvin-R"/>
</dbReference>
<dbReference type="Gene3D" id="3.30.70.1430">
    <property type="entry name" value="Multidrug efflux transporter AcrB pore domain"/>
    <property type="match status" value="2"/>
</dbReference>
<dbReference type="Gene3D" id="3.30.2090.10">
    <property type="entry name" value="Multidrug efflux transporter AcrB TolC docking domain, DN and DC subdomains"/>
    <property type="match status" value="2"/>
</dbReference>
<evidence type="ECO:0000256" key="8">
    <source>
        <dbReference type="SAM" id="MobiDB-lite"/>
    </source>
</evidence>
<dbReference type="Gene3D" id="3.30.70.1440">
    <property type="entry name" value="Multidrug efflux transporter AcrB pore domain"/>
    <property type="match status" value="1"/>
</dbReference>
<dbReference type="SUPFAM" id="SSF82866">
    <property type="entry name" value="Multidrug efflux transporter AcrB transmembrane domain"/>
    <property type="match status" value="2"/>
</dbReference>
<feature type="transmembrane region" description="Helical" evidence="9">
    <location>
        <begin position="334"/>
        <end position="353"/>
    </location>
</feature>
<dbReference type="GO" id="GO:0005886">
    <property type="term" value="C:plasma membrane"/>
    <property type="evidence" value="ECO:0007669"/>
    <property type="project" value="UniProtKB-SubCell"/>
</dbReference>
<feature type="transmembrane region" description="Helical" evidence="9">
    <location>
        <begin position="528"/>
        <end position="548"/>
    </location>
</feature>
<feature type="transmembrane region" description="Helical" evidence="9">
    <location>
        <begin position="990"/>
        <end position="1016"/>
    </location>
</feature>
<evidence type="ECO:0000256" key="7">
    <source>
        <dbReference type="ARBA" id="ARBA00023136"/>
    </source>
</evidence>
<evidence type="ECO:0000256" key="2">
    <source>
        <dbReference type="ARBA" id="ARBA00022448"/>
    </source>
</evidence>
<evidence type="ECO:0000256" key="5">
    <source>
        <dbReference type="ARBA" id="ARBA00022692"/>
    </source>
</evidence>
<keyword evidence="2" id="KW-0813">Transport</keyword>
<feature type="transmembrane region" description="Helical" evidence="9">
    <location>
        <begin position="463"/>
        <end position="487"/>
    </location>
</feature>
<dbReference type="FunFam" id="1.20.1640.10:FF:000001">
    <property type="entry name" value="Efflux pump membrane transporter"/>
    <property type="match status" value="1"/>
</dbReference>
<organism evidence="10 11">
    <name type="scientific">Nitrospirillum amazonense</name>
    <dbReference type="NCBI Taxonomy" id="28077"/>
    <lineage>
        <taxon>Bacteria</taxon>
        <taxon>Pseudomonadati</taxon>
        <taxon>Pseudomonadota</taxon>
        <taxon>Alphaproteobacteria</taxon>
        <taxon>Rhodospirillales</taxon>
        <taxon>Azospirillaceae</taxon>
        <taxon>Nitrospirillum</taxon>
    </lineage>
</organism>
<dbReference type="Gene3D" id="3.30.70.1320">
    <property type="entry name" value="Multidrug efflux transporter AcrB pore domain like"/>
    <property type="match status" value="1"/>
</dbReference>
<dbReference type="EMBL" id="VITR01000012">
    <property type="protein sequence ID" value="TWB38627.1"/>
    <property type="molecule type" value="Genomic_DNA"/>
</dbReference>
<evidence type="ECO:0000313" key="11">
    <source>
        <dbReference type="Proteomes" id="UP000315751"/>
    </source>
</evidence>
<keyword evidence="3" id="KW-1003">Cell membrane</keyword>
<feature type="compositionally biased region" description="Gly residues" evidence="8">
    <location>
        <begin position="598"/>
        <end position="608"/>
    </location>
</feature>
<dbReference type="InterPro" id="IPR027463">
    <property type="entry name" value="AcrB_DN_DC_subdom"/>
</dbReference>
<dbReference type="SUPFAM" id="SSF82693">
    <property type="entry name" value="Multidrug efflux transporter AcrB pore domain, PN1, PN2, PC1 and PC2 subdomains"/>
    <property type="match status" value="3"/>
</dbReference>
<dbReference type="Pfam" id="PF00873">
    <property type="entry name" value="ACR_tran"/>
    <property type="match status" value="1"/>
</dbReference>
<feature type="transmembrane region" description="Helical" evidence="9">
    <location>
        <begin position="912"/>
        <end position="938"/>
    </location>
</feature>
<keyword evidence="6 9" id="KW-1133">Transmembrane helix</keyword>